<gene>
    <name evidence="1" type="ORF">ATK86_7376</name>
</gene>
<organism evidence="1 2">
    <name type="scientific">Nocardia fluminea</name>
    <dbReference type="NCBI Taxonomy" id="134984"/>
    <lineage>
        <taxon>Bacteria</taxon>
        <taxon>Bacillati</taxon>
        <taxon>Actinomycetota</taxon>
        <taxon>Actinomycetes</taxon>
        <taxon>Mycobacteriales</taxon>
        <taxon>Nocardiaceae</taxon>
        <taxon>Nocardia</taxon>
    </lineage>
</organism>
<evidence type="ECO:0000313" key="2">
    <source>
        <dbReference type="Proteomes" id="UP000233766"/>
    </source>
</evidence>
<keyword evidence="2" id="KW-1185">Reference proteome</keyword>
<evidence type="ECO:0000313" key="1">
    <source>
        <dbReference type="EMBL" id="PKV76453.1"/>
    </source>
</evidence>
<dbReference type="Proteomes" id="UP000233766">
    <property type="component" value="Unassembled WGS sequence"/>
</dbReference>
<accession>A0A2N3V4A6</accession>
<sequence length="200" mass="22333">MSTKHPIPSHIDMEVTRLIYAEGGEKSRTGITHAAKTELYRQWTADPRIGGRLLSYLGTDDDVRVWIKNGPMKELARAVNGVGKYKSLVQKPASNVDVLVAKALDASWIVNPDSMDTKPLRVLISHTDDEEREQWFAWAPVVSFKHLVWGALNTQARGDVRPWVLCVVDSFAERVDPSTKAVHERIARRLGLAVSHVTDG</sequence>
<reference evidence="1 2" key="1">
    <citation type="submission" date="2017-12" db="EMBL/GenBank/DDBJ databases">
        <title>Sequencing the genomes of 1000 Actinobacteria strains.</title>
        <authorList>
            <person name="Klenk H.-P."/>
        </authorList>
    </citation>
    <scope>NUCLEOTIDE SEQUENCE [LARGE SCALE GENOMIC DNA]</scope>
    <source>
        <strain evidence="1 2">DSM 44489</strain>
    </source>
</reference>
<dbReference type="OrthoDB" id="9182727at2"/>
<comment type="caution">
    <text evidence="1">The sequence shown here is derived from an EMBL/GenBank/DDBJ whole genome shotgun (WGS) entry which is preliminary data.</text>
</comment>
<name>A0A2N3V4A6_9NOCA</name>
<dbReference type="RefSeq" id="WP_101469123.1">
    <property type="nucleotide sequence ID" value="NZ_PJMW01000004.1"/>
</dbReference>
<dbReference type="EMBL" id="PJMW01000004">
    <property type="protein sequence ID" value="PKV76453.1"/>
    <property type="molecule type" value="Genomic_DNA"/>
</dbReference>
<dbReference type="AlphaFoldDB" id="A0A2N3V4A6"/>
<protein>
    <submittedName>
        <fullName evidence="1">Uncharacterized protein</fullName>
    </submittedName>
</protein>
<proteinExistence type="predicted"/>